<dbReference type="GO" id="GO:0046872">
    <property type="term" value="F:metal ion binding"/>
    <property type="evidence" value="ECO:0007669"/>
    <property type="project" value="UniProtKB-KW"/>
</dbReference>
<reference evidence="6" key="1">
    <citation type="submission" date="2014-07" db="EMBL/GenBank/DDBJ databases">
        <authorList>
            <person name="Hornung V.Bastian."/>
        </authorList>
    </citation>
    <scope>NUCLEOTIDE SEQUENCE</scope>
    <source>
        <strain evidence="6">PCE-S</strain>
    </source>
</reference>
<dbReference type="PANTHER" id="PTHR45833">
    <property type="entry name" value="METHIONINE SYNTHASE"/>
    <property type="match status" value="1"/>
</dbReference>
<dbReference type="SUPFAM" id="SSF47644">
    <property type="entry name" value="Methionine synthase domain"/>
    <property type="match status" value="1"/>
</dbReference>
<dbReference type="SUPFAM" id="SSF52242">
    <property type="entry name" value="Cobalamin (vitamin B12)-binding domain"/>
    <property type="match status" value="1"/>
</dbReference>
<evidence type="ECO:0000313" key="6">
    <source>
        <dbReference type="EMBL" id="CDX01476.1"/>
    </source>
</evidence>
<dbReference type="PROSITE" id="PS51332">
    <property type="entry name" value="B12_BINDING"/>
    <property type="match status" value="1"/>
</dbReference>
<dbReference type="InterPro" id="IPR050554">
    <property type="entry name" value="Met_Synthase/Corrinoid"/>
</dbReference>
<dbReference type="InterPro" id="IPR003759">
    <property type="entry name" value="Cbl-bd_cap"/>
</dbReference>
<evidence type="ECO:0000256" key="2">
    <source>
        <dbReference type="ARBA" id="ARBA00022723"/>
    </source>
</evidence>
<evidence type="ECO:0000259" key="5">
    <source>
        <dbReference type="PROSITE" id="PS51337"/>
    </source>
</evidence>
<dbReference type="FunFam" id="3.40.50.280:FF:000003">
    <property type="entry name" value="Dimethylamine methyltransferase corrinoid protein"/>
    <property type="match status" value="1"/>
</dbReference>
<dbReference type="Pfam" id="PF02607">
    <property type="entry name" value="B12-binding_2"/>
    <property type="match status" value="1"/>
</dbReference>
<protein>
    <submittedName>
        <fullName evidence="6">O-demethylase corrinoid protein</fullName>
    </submittedName>
</protein>
<keyword evidence="6" id="KW-0489">Methyltransferase</keyword>
<feature type="domain" description="B12-binding" evidence="4">
    <location>
        <begin position="84"/>
        <end position="206"/>
    </location>
</feature>
<dbReference type="PATRIC" id="fig|49338.4.peg.1709"/>
<gene>
    <name evidence="6" type="ORF">DPCES_1589</name>
</gene>
<dbReference type="EMBL" id="LK996017">
    <property type="protein sequence ID" value="CDX01476.1"/>
    <property type="molecule type" value="Genomic_DNA"/>
</dbReference>
<dbReference type="GO" id="GO:0046653">
    <property type="term" value="P:tetrahydrofolate metabolic process"/>
    <property type="evidence" value="ECO:0007669"/>
    <property type="project" value="TreeGrafter"/>
</dbReference>
<dbReference type="AlphaFoldDB" id="A0A098B0S8"/>
<dbReference type="InterPro" id="IPR006158">
    <property type="entry name" value="Cobalamin-bd"/>
</dbReference>
<dbReference type="InterPro" id="IPR036594">
    <property type="entry name" value="Meth_synthase_dom"/>
</dbReference>
<evidence type="ECO:0000256" key="1">
    <source>
        <dbReference type="ARBA" id="ARBA00010854"/>
    </source>
</evidence>
<evidence type="ECO:0000256" key="3">
    <source>
        <dbReference type="ARBA" id="ARBA00023285"/>
    </source>
</evidence>
<organism evidence="6">
    <name type="scientific">Desulfitobacterium hafniense</name>
    <name type="common">Desulfitobacterium frappieri</name>
    <dbReference type="NCBI Taxonomy" id="49338"/>
    <lineage>
        <taxon>Bacteria</taxon>
        <taxon>Bacillati</taxon>
        <taxon>Bacillota</taxon>
        <taxon>Clostridia</taxon>
        <taxon>Eubacteriales</taxon>
        <taxon>Desulfitobacteriaceae</taxon>
        <taxon>Desulfitobacterium</taxon>
    </lineage>
</organism>
<keyword evidence="3" id="KW-0170">Cobalt</keyword>
<dbReference type="GO" id="GO:0050667">
    <property type="term" value="P:homocysteine metabolic process"/>
    <property type="evidence" value="ECO:0007669"/>
    <property type="project" value="TreeGrafter"/>
</dbReference>
<dbReference type="PANTHER" id="PTHR45833:SF1">
    <property type="entry name" value="METHIONINE SYNTHASE"/>
    <property type="match status" value="1"/>
</dbReference>
<dbReference type="GO" id="GO:0005829">
    <property type="term" value="C:cytosol"/>
    <property type="evidence" value="ECO:0007669"/>
    <property type="project" value="TreeGrafter"/>
</dbReference>
<dbReference type="GO" id="GO:0032259">
    <property type="term" value="P:methylation"/>
    <property type="evidence" value="ECO:0007669"/>
    <property type="project" value="UniProtKB-KW"/>
</dbReference>
<dbReference type="GO" id="GO:0008705">
    <property type="term" value="F:methionine synthase activity"/>
    <property type="evidence" value="ECO:0007669"/>
    <property type="project" value="TreeGrafter"/>
</dbReference>
<dbReference type="RefSeq" id="WP_005808943.1">
    <property type="nucleotide sequence ID" value="NZ_CABKQQ010000016.1"/>
</dbReference>
<accession>A0A098B0S8</accession>
<dbReference type="InterPro" id="IPR036724">
    <property type="entry name" value="Cobalamin-bd_sf"/>
</dbReference>
<dbReference type="GO" id="GO:0031419">
    <property type="term" value="F:cobalamin binding"/>
    <property type="evidence" value="ECO:0007669"/>
    <property type="project" value="InterPro"/>
</dbReference>
<keyword evidence="2" id="KW-0479">Metal-binding</keyword>
<feature type="domain" description="B12-binding N-terminal" evidence="5">
    <location>
        <begin position="1"/>
        <end position="85"/>
    </location>
</feature>
<keyword evidence="6" id="KW-0808">Transferase</keyword>
<comment type="similarity">
    <text evidence="1">Belongs to the methylamine corrinoid protein family.</text>
</comment>
<dbReference type="Pfam" id="PF02310">
    <property type="entry name" value="B12-binding"/>
    <property type="match status" value="1"/>
</dbReference>
<proteinExistence type="inferred from homology"/>
<dbReference type="PROSITE" id="PS51337">
    <property type="entry name" value="B12_BINDING_NTER"/>
    <property type="match status" value="1"/>
</dbReference>
<evidence type="ECO:0000259" key="4">
    <source>
        <dbReference type="PROSITE" id="PS51332"/>
    </source>
</evidence>
<sequence>MSGELAKKLGALDEDAVLAGVQALKEQGVPGLDIIQELQEGMQAVGQKYEAKEYFLSELIMSAEIFNEAISALGDLSGTEQSHLGNFVLGTIYGDIHDIGKNIVSTVLKCNGFNVIDLGVDVPTEKFIEGIKEYKPKVIGFSCLLTTAFDNIKAAIEEIEKAGLRNELRILIGGGPVDQSVCDYVKADAVCRSAQEAVEVAQKFSA</sequence>
<name>A0A098B0S8_DESHA</name>
<dbReference type="SMART" id="SM01018">
    <property type="entry name" value="B12-binding_2"/>
    <property type="match status" value="1"/>
</dbReference>
<dbReference type="Gene3D" id="3.40.50.280">
    <property type="entry name" value="Cobalamin-binding domain"/>
    <property type="match status" value="1"/>
</dbReference>
<dbReference type="Gene3D" id="1.10.1240.10">
    <property type="entry name" value="Methionine synthase domain"/>
    <property type="match status" value="1"/>
</dbReference>